<evidence type="ECO:0000256" key="1">
    <source>
        <dbReference type="ARBA" id="ARBA00004651"/>
    </source>
</evidence>
<dbReference type="PANTHER" id="PTHR33931">
    <property type="entry name" value="HOLIN-LIKE PROTEIN CIDA-RELATED"/>
    <property type="match status" value="1"/>
</dbReference>
<gene>
    <name evidence="7" type="ORF">H9906_04385</name>
</gene>
<evidence type="ECO:0000313" key="8">
    <source>
        <dbReference type="Proteomes" id="UP000823889"/>
    </source>
</evidence>
<dbReference type="GO" id="GO:0005886">
    <property type="term" value="C:plasma membrane"/>
    <property type="evidence" value="ECO:0007669"/>
    <property type="project" value="UniProtKB-SubCell"/>
</dbReference>
<feature type="transmembrane region" description="Helical" evidence="6">
    <location>
        <begin position="88"/>
        <end position="109"/>
    </location>
</feature>
<dbReference type="Proteomes" id="UP000823889">
    <property type="component" value="Unassembled WGS sequence"/>
</dbReference>
<feature type="transmembrane region" description="Helical" evidence="6">
    <location>
        <begin position="58"/>
        <end position="76"/>
    </location>
</feature>
<evidence type="ECO:0000256" key="4">
    <source>
        <dbReference type="ARBA" id="ARBA00022989"/>
    </source>
</evidence>
<dbReference type="Pfam" id="PF03788">
    <property type="entry name" value="LrgA"/>
    <property type="match status" value="1"/>
</dbReference>
<evidence type="ECO:0000313" key="7">
    <source>
        <dbReference type="EMBL" id="HJD44252.1"/>
    </source>
</evidence>
<accession>A0A9D2U8X6</accession>
<comment type="caution">
    <text evidence="7">The sequence shown here is derived from an EMBL/GenBank/DDBJ whole genome shotgun (WGS) entry which is preliminary data.</text>
</comment>
<evidence type="ECO:0000256" key="5">
    <source>
        <dbReference type="ARBA" id="ARBA00023136"/>
    </source>
</evidence>
<protein>
    <submittedName>
        <fullName evidence="7">CidA/LrgA family protein</fullName>
    </submittedName>
</protein>
<evidence type="ECO:0000256" key="3">
    <source>
        <dbReference type="ARBA" id="ARBA00022692"/>
    </source>
</evidence>
<evidence type="ECO:0000256" key="6">
    <source>
        <dbReference type="SAM" id="Phobius"/>
    </source>
</evidence>
<dbReference type="InterPro" id="IPR005538">
    <property type="entry name" value="LrgA/CidA"/>
</dbReference>
<keyword evidence="3 6" id="KW-0812">Transmembrane</keyword>
<reference evidence="7" key="2">
    <citation type="submission" date="2021-04" db="EMBL/GenBank/DDBJ databases">
        <authorList>
            <person name="Gilroy R."/>
        </authorList>
    </citation>
    <scope>NUCLEOTIDE SEQUENCE</scope>
    <source>
        <strain evidence="7">9264</strain>
    </source>
</reference>
<reference evidence="7" key="1">
    <citation type="journal article" date="2021" name="PeerJ">
        <title>Extensive microbial diversity within the chicken gut microbiome revealed by metagenomics and culture.</title>
        <authorList>
            <person name="Gilroy R."/>
            <person name="Ravi A."/>
            <person name="Getino M."/>
            <person name="Pursley I."/>
            <person name="Horton D.L."/>
            <person name="Alikhan N.F."/>
            <person name="Baker D."/>
            <person name="Gharbi K."/>
            <person name="Hall N."/>
            <person name="Watson M."/>
            <person name="Adriaenssens E.M."/>
            <person name="Foster-Nyarko E."/>
            <person name="Jarju S."/>
            <person name="Secka A."/>
            <person name="Antonio M."/>
            <person name="Oren A."/>
            <person name="Chaudhuri R.R."/>
            <person name="La Ragione R."/>
            <person name="Hildebrand F."/>
            <person name="Pallen M.J."/>
        </authorList>
    </citation>
    <scope>NUCLEOTIDE SEQUENCE</scope>
    <source>
        <strain evidence="7">9264</strain>
    </source>
</reference>
<keyword evidence="4 6" id="KW-1133">Transmembrane helix</keyword>
<name>A0A9D2U8X6_9BURK</name>
<keyword evidence="5 6" id="KW-0472">Membrane</keyword>
<proteinExistence type="predicted"/>
<keyword evidence="2" id="KW-1003">Cell membrane</keyword>
<dbReference type="EMBL" id="DWUQ01000087">
    <property type="protein sequence ID" value="HJD44252.1"/>
    <property type="molecule type" value="Genomic_DNA"/>
</dbReference>
<feature type="transmembrane region" description="Helical" evidence="6">
    <location>
        <begin position="29"/>
        <end position="46"/>
    </location>
</feature>
<organism evidence="7 8">
    <name type="scientific">Candidatus Paenalcaligenes intestinipullorum</name>
    <dbReference type="NCBI Taxonomy" id="2838718"/>
    <lineage>
        <taxon>Bacteria</taxon>
        <taxon>Pseudomonadati</taxon>
        <taxon>Pseudomonadota</taxon>
        <taxon>Betaproteobacteria</taxon>
        <taxon>Burkholderiales</taxon>
        <taxon>Alcaligenaceae</taxon>
        <taxon>Paenalcaligenes</taxon>
    </lineage>
</organism>
<sequence>MILAIAALFVFQLLGEVVVQTLGLPLPGPLAGMLLLFVALMIRGRVPVDLERTANGLLQHLMLLFIPAVTGVMLYFDRVAEEWKAFVLTSILATVITITVTGLTLKWLVRHEDEDSNE</sequence>
<comment type="subcellular location">
    <subcellularLocation>
        <location evidence="1">Cell membrane</location>
        <topology evidence="1">Multi-pass membrane protein</topology>
    </subcellularLocation>
</comment>
<dbReference type="AlphaFoldDB" id="A0A9D2U8X6"/>
<dbReference type="PANTHER" id="PTHR33931:SF2">
    <property type="entry name" value="HOLIN-LIKE PROTEIN CIDA"/>
    <property type="match status" value="1"/>
</dbReference>
<evidence type="ECO:0000256" key="2">
    <source>
        <dbReference type="ARBA" id="ARBA00022475"/>
    </source>
</evidence>